<reference evidence="1" key="1">
    <citation type="submission" date="2020-04" db="EMBL/GenBank/DDBJ databases">
        <authorList>
            <person name="Chiriac C."/>
            <person name="Salcher M."/>
            <person name="Ghai R."/>
            <person name="Kavagutti S V."/>
        </authorList>
    </citation>
    <scope>NUCLEOTIDE SEQUENCE</scope>
</reference>
<evidence type="ECO:0000313" key="3">
    <source>
        <dbReference type="EMBL" id="CAB4187183.1"/>
    </source>
</evidence>
<evidence type="ECO:0000313" key="2">
    <source>
        <dbReference type="EMBL" id="CAB4161138.1"/>
    </source>
</evidence>
<name>A0A6J5MJN4_9CAUD</name>
<sequence length="127" mass="13980">MIRDYSGRIGLPTRRKVTEDRDKKVIRKLDGFLLSDEGDCASSRECFISVGKKSSKQAWCDERELYLSSNGRVYVGSGITFIDAVTGTIFRDGRCLSSDYVTMGNVVRDQKGATAILMAVETGMGHG</sequence>
<dbReference type="EMBL" id="LR797106">
    <property type="protein sequence ID" value="CAB4187183.1"/>
    <property type="molecule type" value="Genomic_DNA"/>
</dbReference>
<protein>
    <submittedName>
        <fullName evidence="1">Uncharacterized protein</fullName>
    </submittedName>
</protein>
<evidence type="ECO:0000313" key="1">
    <source>
        <dbReference type="EMBL" id="CAB4146412.1"/>
    </source>
</evidence>
<organism evidence="1">
    <name type="scientific">uncultured Caudovirales phage</name>
    <dbReference type="NCBI Taxonomy" id="2100421"/>
    <lineage>
        <taxon>Viruses</taxon>
        <taxon>Duplodnaviria</taxon>
        <taxon>Heunggongvirae</taxon>
        <taxon>Uroviricota</taxon>
        <taxon>Caudoviricetes</taxon>
        <taxon>Peduoviridae</taxon>
        <taxon>Maltschvirus</taxon>
        <taxon>Maltschvirus maltsch</taxon>
    </lineage>
</organism>
<accession>A0A6J5MJN4</accession>
<dbReference type="EMBL" id="LR796717">
    <property type="protein sequence ID" value="CAB4161138.1"/>
    <property type="molecule type" value="Genomic_DNA"/>
</dbReference>
<dbReference type="EMBL" id="LR796469">
    <property type="protein sequence ID" value="CAB4146412.1"/>
    <property type="molecule type" value="Genomic_DNA"/>
</dbReference>
<gene>
    <name evidence="3" type="ORF">UFOVP1161_18</name>
    <name evidence="1" type="ORF">UFOVP501_18</name>
    <name evidence="2" type="ORF">UFOVP762_33</name>
</gene>
<proteinExistence type="predicted"/>